<dbReference type="OrthoDB" id="8117500at2"/>
<evidence type="ECO:0000313" key="1">
    <source>
        <dbReference type="EMBL" id="SEH78385.1"/>
    </source>
</evidence>
<gene>
    <name evidence="1" type="ORF">RTCCBAU85039_2331</name>
    <name evidence="2" type="ORF">SAMN05216228_1008127</name>
</gene>
<reference evidence="2 4" key="3">
    <citation type="submission" date="2016-10" db="EMBL/GenBank/DDBJ databases">
        <authorList>
            <person name="Varghese N."/>
            <person name="Submissions S."/>
        </authorList>
    </citation>
    <scope>NUCLEOTIDE SEQUENCE [LARGE SCALE GENOMIC DNA]</scope>
    <source>
        <strain evidence="2 4">CGMCC 1.7071</strain>
    </source>
</reference>
<keyword evidence="4" id="KW-1185">Reference proteome</keyword>
<proteinExistence type="predicted"/>
<dbReference type="RefSeq" id="WP_072374876.1">
    <property type="nucleotide sequence ID" value="NZ_FNXB01000010.1"/>
</dbReference>
<evidence type="ECO:0000313" key="3">
    <source>
        <dbReference type="Proteomes" id="UP000183063"/>
    </source>
</evidence>
<reference evidence="1" key="1">
    <citation type="submission" date="2016-10" db="EMBL/GenBank/DDBJ databases">
        <authorList>
            <person name="de Groot N.N."/>
        </authorList>
    </citation>
    <scope>NUCLEOTIDE SEQUENCE [LARGE SCALE GENOMIC DNA]</scope>
    <source>
        <strain evidence="1">CCBAU85039</strain>
    </source>
</reference>
<dbReference type="AlphaFoldDB" id="A0A1H8JZX7"/>
<dbReference type="Proteomes" id="UP000183063">
    <property type="component" value="Unassembled WGS sequence"/>
</dbReference>
<protein>
    <submittedName>
        <fullName evidence="1">Uncharacterized protein</fullName>
    </submittedName>
</protein>
<dbReference type="Proteomes" id="UP000198939">
    <property type="component" value="Unassembled WGS sequence"/>
</dbReference>
<evidence type="ECO:0000313" key="2">
    <source>
        <dbReference type="EMBL" id="SEN86329.1"/>
    </source>
</evidence>
<dbReference type="EMBL" id="FOCV01000008">
    <property type="protein sequence ID" value="SEN86329.1"/>
    <property type="molecule type" value="Genomic_DNA"/>
</dbReference>
<reference evidence="3" key="2">
    <citation type="submission" date="2016-10" db="EMBL/GenBank/DDBJ databases">
        <authorList>
            <person name="Wibberg D."/>
        </authorList>
    </citation>
    <scope>NUCLEOTIDE SEQUENCE [LARGE SCALE GENOMIC DNA]</scope>
</reference>
<dbReference type="STRING" id="501024.RTCCBAU85039_2331"/>
<name>A0A1H8JZX7_9HYPH</name>
<sequence length="578" mass="65425">MDDESKFWIDKTRWQEDAMGYVFLGNAVNRVGKFLFPGEWDESETYTDAPYSFWRQIDGTVWRITPEEATPRQKMDIHRLLVRGRPEFGRDPEIKRGRFGPVVADFSHQEWNAGIDEAQRINAERQSKLNRKAEVRRFIKKAILDGSLRFVLLPQRGGSFSEPQDRAWWNRKDHNQIFVWCQMNPQSPLSVGVGGDGYQHVFVDGSDLDNLMGAKPLKSAGKQGLATLSREILIEAIETGQMSPAQEKFMDDAAQEGFHFWSNPSAWPRDTREYIFLARVVNQIGQKLFPDDWREDEMSEIFLPRFKEGKVPVVKPGSYAELYLSTVADTVEKKHGVKLAPLDGYLKYIAGDRLKSRERIAKTAEMLIDAVVHGDLVVFGQRIGGGTGFEEMPAIEWTSDEAADWLMFCHQGPYAHSPARLKRTLGAHDLPKSLFVQRSSLDRYMQLWEQHGEFFPYLIRYPEDGAASPSPVAAVDVVLDDPGEDNVTLTAEPDSASDPQLSPIIIDRIRANGGIASLSPGERQILEVIEALGGTVASLPPRRMNYLEVIRNQVRGTPPSNSTIDRFIGMYVPELKRK</sequence>
<evidence type="ECO:0000313" key="4">
    <source>
        <dbReference type="Proteomes" id="UP000198939"/>
    </source>
</evidence>
<organism evidence="1 3">
    <name type="scientific">Rhizobium tibeticum</name>
    <dbReference type="NCBI Taxonomy" id="501024"/>
    <lineage>
        <taxon>Bacteria</taxon>
        <taxon>Pseudomonadati</taxon>
        <taxon>Pseudomonadota</taxon>
        <taxon>Alphaproteobacteria</taxon>
        <taxon>Hyphomicrobiales</taxon>
        <taxon>Rhizobiaceae</taxon>
        <taxon>Rhizobium/Agrobacterium group</taxon>
        <taxon>Rhizobium</taxon>
    </lineage>
</organism>
<accession>A0A1H8JZX7</accession>
<dbReference type="EMBL" id="FNXB01000010">
    <property type="protein sequence ID" value="SEH78385.1"/>
    <property type="molecule type" value="Genomic_DNA"/>
</dbReference>